<sequence>TTQTIGQDGTVALALDNDDVDNDANTIGKIDVRAGNLLLGVNDSWPANIIIGGATEIRLAAGTELRTRYSNETLNTVIKGNGTVVAGGTLTLDPSETNIAGVAPGSSGGVLTITNSLTLDSEVLGGGTAYATLYTEVVGTNTAGASLPGDDFDQLVVGGNANVANGNLEVRLGVPSINLQLQAFGKLDSGDMIIVDVDGSLTSPFNATSIGETIGTPSPDNHWVGTGDLVDYVGSDVVLNGDGANYLSWTAVAGDITLDDKVNITDLGALATNWQATLKPGGGVVDWLNGDFTQDGVVNITDLGALATNWQYGVGGIEAVPEPMTLALLAIGGVALLRRRRR</sequence>
<dbReference type="GO" id="GO:0000272">
    <property type="term" value="P:polysaccharide catabolic process"/>
    <property type="evidence" value="ECO:0007669"/>
    <property type="project" value="InterPro"/>
</dbReference>
<protein>
    <recommendedName>
        <fullName evidence="1">Ice-binding protein C-terminal domain-containing protein</fullName>
    </recommendedName>
</protein>
<dbReference type="NCBIfam" id="TIGR02595">
    <property type="entry name" value="PEP_CTERM"/>
    <property type="match status" value="1"/>
</dbReference>
<dbReference type="InterPro" id="IPR013424">
    <property type="entry name" value="Ice-binding_C"/>
</dbReference>
<evidence type="ECO:0000259" key="1">
    <source>
        <dbReference type="Pfam" id="PF07589"/>
    </source>
</evidence>
<dbReference type="AlphaFoldDB" id="A0A0F8XC64"/>
<feature type="domain" description="Ice-binding protein C-terminal" evidence="1">
    <location>
        <begin position="319"/>
        <end position="341"/>
    </location>
</feature>
<dbReference type="Pfam" id="PF07589">
    <property type="entry name" value="PEP-CTERM"/>
    <property type="match status" value="1"/>
</dbReference>
<organism evidence="2">
    <name type="scientific">marine sediment metagenome</name>
    <dbReference type="NCBI Taxonomy" id="412755"/>
    <lineage>
        <taxon>unclassified sequences</taxon>
        <taxon>metagenomes</taxon>
        <taxon>ecological metagenomes</taxon>
    </lineage>
</organism>
<dbReference type="EMBL" id="LAZR01063928">
    <property type="protein sequence ID" value="KKK58540.1"/>
    <property type="molecule type" value="Genomic_DNA"/>
</dbReference>
<dbReference type="InterPro" id="IPR036439">
    <property type="entry name" value="Dockerin_dom_sf"/>
</dbReference>
<reference evidence="2" key="1">
    <citation type="journal article" date="2015" name="Nature">
        <title>Complex archaea that bridge the gap between prokaryotes and eukaryotes.</title>
        <authorList>
            <person name="Spang A."/>
            <person name="Saw J.H."/>
            <person name="Jorgensen S.L."/>
            <person name="Zaremba-Niedzwiedzka K."/>
            <person name="Martijn J."/>
            <person name="Lind A.E."/>
            <person name="van Eijk R."/>
            <person name="Schleper C."/>
            <person name="Guy L."/>
            <person name="Ettema T.J."/>
        </authorList>
    </citation>
    <scope>NUCLEOTIDE SEQUENCE</scope>
</reference>
<name>A0A0F8XC64_9ZZZZ</name>
<dbReference type="Gene3D" id="1.10.1330.10">
    <property type="entry name" value="Dockerin domain"/>
    <property type="match status" value="1"/>
</dbReference>
<feature type="non-terminal residue" evidence="2">
    <location>
        <position position="1"/>
    </location>
</feature>
<gene>
    <name evidence="2" type="ORF">LCGC14_3043400</name>
</gene>
<comment type="caution">
    <text evidence="2">The sequence shown here is derived from an EMBL/GenBank/DDBJ whole genome shotgun (WGS) entry which is preliminary data.</text>
</comment>
<proteinExistence type="predicted"/>
<dbReference type="SUPFAM" id="SSF63446">
    <property type="entry name" value="Type I dockerin domain"/>
    <property type="match status" value="1"/>
</dbReference>
<accession>A0A0F8XC64</accession>
<evidence type="ECO:0000313" key="2">
    <source>
        <dbReference type="EMBL" id="KKK58540.1"/>
    </source>
</evidence>